<name>A0A5B7HBY1_PORTR</name>
<gene>
    <name evidence="1" type="ORF">E2C01_063991</name>
</gene>
<protein>
    <submittedName>
        <fullName evidence="1">Uncharacterized protein</fullName>
    </submittedName>
</protein>
<dbReference type="EMBL" id="VSRR010029945">
    <property type="protein sequence ID" value="MPC69760.1"/>
    <property type="molecule type" value="Genomic_DNA"/>
</dbReference>
<keyword evidence="2" id="KW-1185">Reference proteome</keyword>
<proteinExistence type="predicted"/>
<dbReference type="AlphaFoldDB" id="A0A5B7HBY1"/>
<evidence type="ECO:0000313" key="2">
    <source>
        <dbReference type="Proteomes" id="UP000324222"/>
    </source>
</evidence>
<dbReference type="Proteomes" id="UP000324222">
    <property type="component" value="Unassembled WGS sequence"/>
</dbReference>
<reference evidence="1 2" key="1">
    <citation type="submission" date="2019-05" db="EMBL/GenBank/DDBJ databases">
        <title>Another draft genome of Portunus trituberculatus and its Hox gene families provides insights of decapod evolution.</title>
        <authorList>
            <person name="Jeong J.-H."/>
            <person name="Song I."/>
            <person name="Kim S."/>
            <person name="Choi T."/>
            <person name="Kim D."/>
            <person name="Ryu S."/>
            <person name="Kim W."/>
        </authorList>
    </citation>
    <scope>NUCLEOTIDE SEQUENCE [LARGE SCALE GENOMIC DNA]</scope>
    <source>
        <tissue evidence="1">Muscle</tissue>
    </source>
</reference>
<accession>A0A5B7HBY1</accession>
<organism evidence="1 2">
    <name type="scientific">Portunus trituberculatus</name>
    <name type="common">Swimming crab</name>
    <name type="synonym">Neptunus trituberculatus</name>
    <dbReference type="NCBI Taxonomy" id="210409"/>
    <lineage>
        <taxon>Eukaryota</taxon>
        <taxon>Metazoa</taxon>
        <taxon>Ecdysozoa</taxon>
        <taxon>Arthropoda</taxon>
        <taxon>Crustacea</taxon>
        <taxon>Multicrustacea</taxon>
        <taxon>Malacostraca</taxon>
        <taxon>Eumalacostraca</taxon>
        <taxon>Eucarida</taxon>
        <taxon>Decapoda</taxon>
        <taxon>Pleocyemata</taxon>
        <taxon>Brachyura</taxon>
        <taxon>Eubrachyura</taxon>
        <taxon>Portunoidea</taxon>
        <taxon>Portunidae</taxon>
        <taxon>Portuninae</taxon>
        <taxon>Portunus</taxon>
    </lineage>
</organism>
<sequence>MGEKLTVRENENSNQKLAVPRYYKEAKKSRHHRLNCHSCPSFHLKHRRHNDYIGRCCGDNQLIKGSGTSQTHTSLSHHELLLT</sequence>
<comment type="caution">
    <text evidence="1">The sequence shown here is derived from an EMBL/GenBank/DDBJ whole genome shotgun (WGS) entry which is preliminary data.</text>
</comment>
<evidence type="ECO:0000313" key="1">
    <source>
        <dbReference type="EMBL" id="MPC69760.1"/>
    </source>
</evidence>